<keyword evidence="2" id="KW-1185">Reference proteome</keyword>
<accession>A0A3P6QKR2</accession>
<sequence length="136" mass="15480">MGKKMHANDTFRNRQRTTFCIIYILLFLASFKRDNALQSLINLTLQPHSYENPSQLNFAPFQDRHSSPRRVSHPTDGMTSLSTSYTAALAANTNPARHERYAAHIPVNKGDNSGRQSTASQDSQQRLVRFTQQIFL</sequence>
<evidence type="ECO:0000313" key="2">
    <source>
        <dbReference type="Proteomes" id="UP000271889"/>
    </source>
</evidence>
<organism evidence="1 2">
    <name type="scientific">Cylicostephanus goldi</name>
    <name type="common">Nematode worm</name>
    <dbReference type="NCBI Taxonomy" id="71465"/>
    <lineage>
        <taxon>Eukaryota</taxon>
        <taxon>Metazoa</taxon>
        <taxon>Ecdysozoa</taxon>
        <taxon>Nematoda</taxon>
        <taxon>Chromadorea</taxon>
        <taxon>Rhabditida</taxon>
        <taxon>Rhabditina</taxon>
        <taxon>Rhabditomorpha</taxon>
        <taxon>Strongyloidea</taxon>
        <taxon>Strongylidae</taxon>
        <taxon>Cylicostephanus</taxon>
    </lineage>
</organism>
<evidence type="ECO:0000313" key="1">
    <source>
        <dbReference type="EMBL" id="VDK46387.1"/>
    </source>
</evidence>
<gene>
    <name evidence="1" type="ORF">CGOC_LOCUS756</name>
</gene>
<dbReference type="AlphaFoldDB" id="A0A3P6QKR2"/>
<name>A0A3P6QKR2_CYLGO</name>
<dbReference type="Proteomes" id="UP000271889">
    <property type="component" value="Unassembled WGS sequence"/>
</dbReference>
<proteinExistence type="predicted"/>
<protein>
    <submittedName>
        <fullName evidence="1">Uncharacterized protein</fullName>
    </submittedName>
</protein>
<dbReference type="OrthoDB" id="5868588at2759"/>
<reference evidence="1 2" key="1">
    <citation type="submission" date="2018-11" db="EMBL/GenBank/DDBJ databases">
        <authorList>
            <consortium name="Pathogen Informatics"/>
        </authorList>
    </citation>
    <scope>NUCLEOTIDE SEQUENCE [LARGE SCALE GENOMIC DNA]</scope>
</reference>
<dbReference type="EMBL" id="UYRV01001165">
    <property type="protein sequence ID" value="VDK46387.1"/>
    <property type="molecule type" value="Genomic_DNA"/>
</dbReference>